<dbReference type="Proteomes" id="UP001285521">
    <property type="component" value="Unassembled WGS sequence"/>
</dbReference>
<dbReference type="RefSeq" id="WP_319967565.1">
    <property type="nucleotide sequence ID" value="NZ_JAXAVW010000015.1"/>
</dbReference>
<comment type="caution">
    <text evidence="2">The sequence shown here is derived from an EMBL/GenBank/DDBJ whole genome shotgun (WGS) entry which is preliminary data.</text>
</comment>
<reference evidence="2 3" key="1">
    <citation type="submission" date="2023-11" db="EMBL/GenBank/DDBJ databases">
        <title>Lentzea sokolovensis, sp. nov., Lentzea kristufkii, sp. nov., and Lentzea miocenensis, sp. nov., rare actinobacteria from Sokolov Coal Basin, Miocene lacustrine sediment, Czech Republic.</title>
        <authorList>
            <person name="Lara A."/>
            <person name="Kotroba L."/>
            <person name="Nouioui I."/>
            <person name="Neumann-Schaal M."/>
            <person name="Mast Y."/>
            <person name="Chronakova A."/>
        </authorList>
    </citation>
    <scope>NUCLEOTIDE SEQUENCE [LARGE SCALE GENOMIC DNA]</scope>
    <source>
        <strain evidence="2 3">BCCO 10_0856</strain>
    </source>
</reference>
<evidence type="ECO:0000256" key="1">
    <source>
        <dbReference type="SAM" id="MobiDB-lite"/>
    </source>
</evidence>
<evidence type="ECO:0000313" key="3">
    <source>
        <dbReference type="Proteomes" id="UP001285521"/>
    </source>
</evidence>
<keyword evidence="3" id="KW-1185">Reference proteome</keyword>
<organism evidence="2 3">
    <name type="scientific">Lentzea miocenica</name>
    <dbReference type="NCBI Taxonomy" id="3095431"/>
    <lineage>
        <taxon>Bacteria</taxon>
        <taxon>Bacillati</taxon>
        <taxon>Actinomycetota</taxon>
        <taxon>Actinomycetes</taxon>
        <taxon>Pseudonocardiales</taxon>
        <taxon>Pseudonocardiaceae</taxon>
        <taxon>Lentzea</taxon>
    </lineage>
</organism>
<dbReference type="EMBL" id="JAXAVW010000015">
    <property type="protein sequence ID" value="MDX8032533.1"/>
    <property type="molecule type" value="Genomic_DNA"/>
</dbReference>
<evidence type="ECO:0000313" key="2">
    <source>
        <dbReference type="EMBL" id="MDX8032533.1"/>
    </source>
</evidence>
<feature type="region of interest" description="Disordered" evidence="1">
    <location>
        <begin position="135"/>
        <end position="155"/>
    </location>
</feature>
<sequence length="155" mass="17318">MEYTRHDLAQAVLDAHPDSKRGLDMFRGGFSDDMKAHQVRLRDGLLKAFGIDLKADMALFMMLRATLDSNAAVRGPMSTFGEAGLLLRKLEGTGVLDRVNQIGELNVRSRELHFEIVEELIGLMGPTVEKVTSEDLKAMHVDDTPPNPDDYEIDY</sequence>
<proteinExistence type="predicted"/>
<gene>
    <name evidence="2" type="ORF">SK803_20155</name>
</gene>
<accession>A0ABU4T308</accession>
<name>A0ABU4T308_9PSEU</name>
<protein>
    <submittedName>
        <fullName evidence="2">Uncharacterized protein</fullName>
    </submittedName>
</protein>